<sequence>MARPCDNWERLVTSTLHREDLRITGQRTPSDVSLASSTSPYRFCSSSHLVSSFRFSSLLVGCSYAYDQILQATDYLTDSNLIKHGHSGDLFYGVLEGGIQVVVK</sequence>
<keyword evidence="3" id="KW-1185">Reference proteome</keyword>
<feature type="domain" description="Cyclic nucleotide-binding" evidence="1">
    <location>
        <begin position="70"/>
        <end position="104"/>
    </location>
</feature>
<comment type="caution">
    <text evidence="2">The sequence shown here is derived from an EMBL/GenBank/DDBJ whole genome shotgun (WGS) entry which is preliminary data.</text>
</comment>
<evidence type="ECO:0000259" key="1">
    <source>
        <dbReference type="PROSITE" id="PS50042"/>
    </source>
</evidence>
<dbReference type="Proteomes" id="UP001630127">
    <property type="component" value="Unassembled WGS sequence"/>
</dbReference>
<organism evidence="2 3">
    <name type="scientific">Cinchona calisaya</name>
    <dbReference type="NCBI Taxonomy" id="153742"/>
    <lineage>
        <taxon>Eukaryota</taxon>
        <taxon>Viridiplantae</taxon>
        <taxon>Streptophyta</taxon>
        <taxon>Embryophyta</taxon>
        <taxon>Tracheophyta</taxon>
        <taxon>Spermatophyta</taxon>
        <taxon>Magnoliopsida</taxon>
        <taxon>eudicotyledons</taxon>
        <taxon>Gunneridae</taxon>
        <taxon>Pentapetalae</taxon>
        <taxon>asterids</taxon>
        <taxon>lamiids</taxon>
        <taxon>Gentianales</taxon>
        <taxon>Rubiaceae</taxon>
        <taxon>Cinchonoideae</taxon>
        <taxon>Cinchoneae</taxon>
        <taxon>Cinchona</taxon>
    </lineage>
</organism>
<proteinExistence type="predicted"/>
<gene>
    <name evidence="2" type="ORF">ACH5RR_034115</name>
</gene>
<evidence type="ECO:0000313" key="2">
    <source>
        <dbReference type="EMBL" id="KAL3504274.1"/>
    </source>
</evidence>
<dbReference type="InterPro" id="IPR000595">
    <property type="entry name" value="cNMP-bd_dom"/>
</dbReference>
<dbReference type="AlphaFoldDB" id="A0ABD2YDM8"/>
<accession>A0ABD2YDM8</accession>
<name>A0ABD2YDM8_9GENT</name>
<evidence type="ECO:0000313" key="3">
    <source>
        <dbReference type="Proteomes" id="UP001630127"/>
    </source>
</evidence>
<protein>
    <recommendedName>
        <fullName evidence="1">Cyclic nucleotide-binding domain-containing protein</fullName>
    </recommendedName>
</protein>
<dbReference type="PROSITE" id="PS50042">
    <property type="entry name" value="CNMP_BINDING_3"/>
    <property type="match status" value="1"/>
</dbReference>
<dbReference type="EMBL" id="JBJUIK010000014">
    <property type="protein sequence ID" value="KAL3504274.1"/>
    <property type="molecule type" value="Genomic_DNA"/>
</dbReference>
<reference evidence="2 3" key="1">
    <citation type="submission" date="2024-11" db="EMBL/GenBank/DDBJ databases">
        <title>A near-complete genome assembly of Cinchona calisaya.</title>
        <authorList>
            <person name="Lian D.C."/>
            <person name="Zhao X.W."/>
            <person name="Wei L."/>
        </authorList>
    </citation>
    <scope>NUCLEOTIDE SEQUENCE [LARGE SCALE GENOMIC DNA]</scope>
    <source>
        <tissue evidence="2">Nenye</tissue>
    </source>
</reference>